<organism evidence="23 24">
    <name type="scientific">Strigamia maritima</name>
    <name type="common">European centipede</name>
    <name type="synonym">Geophilus maritimus</name>
    <dbReference type="NCBI Taxonomy" id="126957"/>
    <lineage>
        <taxon>Eukaryota</taxon>
        <taxon>Metazoa</taxon>
        <taxon>Ecdysozoa</taxon>
        <taxon>Arthropoda</taxon>
        <taxon>Myriapoda</taxon>
        <taxon>Chilopoda</taxon>
        <taxon>Pleurostigmophora</taxon>
        <taxon>Geophilomorpha</taxon>
        <taxon>Linotaeniidae</taxon>
        <taxon>Strigamia</taxon>
    </lineage>
</organism>
<dbReference type="PANTHER" id="PTHR48261:SF4">
    <property type="entry name" value="EXOSTOSIN LIKE GLYCOSYLTRANSFERASE 3"/>
    <property type="match status" value="1"/>
</dbReference>
<dbReference type="SUPFAM" id="SSF53448">
    <property type="entry name" value="Nucleotide-diphospho-sugar transferases"/>
    <property type="match status" value="1"/>
</dbReference>
<keyword evidence="7" id="KW-0808">Transferase</keyword>
<evidence type="ECO:0000256" key="19">
    <source>
        <dbReference type="ARBA" id="ARBA00066812"/>
    </source>
</evidence>
<feature type="domain" description="Glycosyl transferase 64" evidence="22">
    <location>
        <begin position="623"/>
        <end position="864"/>
    </location>
</feature>
<dbReference type="GO" id="GO:0005789">
    <property type="term" value="C:endoplasmic reticulum membrane"/>
    <property type="evidence" value="ECO:0007669"/>
    <property type="project" value="UniProtKB-SubCell"/>
</dbReference>
<keyword evidence="12" id="KW-1133">Transmembrane helix</keyword>
<protein>
    <recommendedName>
        <fullName evidence="19">glucuronosyl-galactosyl-proteoglycan 4-alpha-N-acetylglucosaminyltransferase</fullName>
        <ecNumber evidence="19">2.4.1.223</ecNumber>
    </recommendedName>
</protein>
<sequence length="879" mass="101257">VSDDNSDDIHHTRYKFEALEDFGSPKAADLRFRIEEMMRIKLSVSNELRDLENKRQKLQGEISLHSQKIEELKADVLRQQQELEKLKLSVEQAKYAQQEAIEKNMPELAAPKRIFASEEDHVTLSMPSNTLSSSCRFHLCIDYSRCSFTSGFPVYFYNPEEHRVSQSVINSFVLDSISRAINSNPHVTYDPHIACVFIVLIGESESQRNKTSIERHLRELPYWYGDGRNHVLLNLGRNPTVKNILRHVNTGRALIAQTVYLASEFRPGFDIVVPPLLGKSHGPSWENLPLYAPARRKFLLSFQGEHRGRSSNLTNLNRTTSTLSTVYNMTNYSEFDSVIVECLKKMQSSNTDDNFFFQFVCSNGKIEGEKSEWDVCETRAEREKILEESTFSLIISPTNLSLYSTFLTQMRLFDSLKNGAIPIVLGDHIQLPFADLIDWNKACLMLPKARVTELHFLIRTIVDNDLYGMRHQGRLLWEKYFSTSENILNTILSFVRSRLKLTPLPIKEEASPSVFNATFQPLKMEGIIADAEAEESVGPLEAPYPSPKFRRNLTITINENYETWNKLVDPFRLYPYMPFDPVLPSEAKFLGSGVGFRPIGKGVGGAGKEFSESLGGNVPREQFTVVMLTYEREAVLINSLQHLYGLPHLNKVVVVWNGPHLPPEDLRWPDIGVPVQVVKAKKNSLNNRFLPYDIIETEAILSVDDDAHLRHDEIMFGFRVWREARDRIVGFPGRYHAWDGKFKNWLYNSNYSCELSMVLTGAAFFHKYYAYMYSYIMPQAVRDKVDEYMNCEDIAMNFLVSHITRKPPLKVTSRWTFRCPGCPVALSEDNTHFQERHKCINFFVQVFGYMPLLNTQFRVDSVLFKTRLPHDKQKCFKFI</sequence>
<evidence type="ECO:0000256" key="6">
    <source>
        <dbReference type="ARBA" id="ARBA00022676"/>
    </source>
</evidence>
<keyword evidence="9" id="KW-0479">Metal-binding</keyword>
<evidence type="ECO:0000256" key="13">
    <source>
        <dbReference type="ARBA" id="ARBA00023034"/>
    </source>
</evidence>
<evidence type="ECO:0000259" key="21">
    <source>
        <dbReference type="Pfam" id="PF03016"/>
    </source>
</evidence>
<evidence type="ECO:0000256" key="4">
    <source>
        <dbReference type="ARBA" id="ARBA00005093"/>
    </source>
</evidence>
<evidence type="ECO:0000256" key="14">
    <source>
        <dbReference type="ARBA" id="ARBA00023136"/>
    </source>
</evidence>
<evidence type="ECO:0000256" key="10">
    <source>
        <dbReference type="ARBA" id="ARBA00022824"/>
    </source>
</evidence>
<dbReference type="GO" id="GO:0005794">
    <property type="term" value="C:Golgi apparatus"/>
    <property type="evidence" value="ECO:0007669"/>
    <property type="project" value="UniProtKB-SubCell"/>
</dbReference>
<dbReference type="Pfam" id="PF03016">
    <property type="entry name" value="Exostosin_GT47"/>
    <property type="match status" value="1"/>
</dbReference>
<dbReference type="PANTHER" id="PTHR48261">
    <property type="entry name" value="ACETYLGLUCOSAMINYLTRANSFERASE"/>
    <property type="match status" value="1"/>
</dbReference>
<evidence type="ECO:0000256" key="5">
    <source>
        <dbReference type="ARBA" id="ARBA00010271"/>
    </source>
</evidence>
<comment type="similarity">
    <text evidence="5">Belongs to the glycosyltransferase 47 family.</text>
</comment>
<dbReference type="EC" id="2.4.1.223" evidence="19"/>
<evidence type="ECO:0000256" key="20">
    <source>
        <dbReference type="SAM" id="Coils"/>
    </source>
</evidence>
<dbReference type="Proteomes" id="UP000014500">
    <property type="component" value="Unassembled WGS sequence"/>
</dbReference>
<evidence type="ECO:0000256" key="16">
    <source>
        <dbReference type="ARBA" id="ARBA00023180"/>
    </source>
</evidence>
<evidence type="ECO:0000256" key="11">
    <source>
        <dbReference type="ARBA" id="ARBA00022968"/>
    </source>
</evidence>
<keyword evidence="8" id="KW-0812">Transmembrane</keyword>
<dbReference type="InterPro" id="IPR040911">
    <property type="entry name" value="Exostosin_GT47"/>
</dbReference>
<name>T1J3I4_STRMM</name>
<comment type="catalytic activity">
    <reaction evidence="18">
        <text>3-O-(beta-D-GlcA-(1-&gt;3)-beta-D-Gal-(1-&gt;3)-beta-D-Gal-(1-&gt;4)-beta-D-Xyl)-L-seryl-[protein] + UDP-N-acetyl-alpha-D-glucosamine = 3-O-(alpha-D-GlcNAc-(1-&gt;4)-beta-D-GlcA-(1-&gt;3)-beta-D-Gal-(1-&gt;3)-beta-D-Gal-(1-&gt;4)-beta-D-Xyl)-L-seryl-[protein] + UDP + H(+)</text>
        <dbReference type="Rhea" id="RHEA:16221"/>
        <dbReference type="Rhea" id="RHEA-COMP:12573"/>
        <dbReference type="Rhea" id="RHEA-COMP:12574"/>
        <dbReference type="ChEBI" id="CHEBI:15378"/>
        <dbReference type="ChEBI" id="CHEBI:57705"/>
        <dbReference type="ChEBI" id="CHEBI:58223"/>
        <dbReference type="ChEBI" id="CHEBI:132093"/>
        <dbReference type="ChEBI" id="CHEBI:132104"/>
        <dbReference type="EC" id="2.4.1.223"/>
    </reaction>
</comment>
<proteinExistence type="inferred from homology"/>
<dbReference type="EMBL" id="JH431827">
    <property type="status" value="NOT_ANNOTATED_CDS"/>
    <property type="molecule type" value="Genomic_DNA"/>
</dbReference>
<evidence type="ECO:0000256" key="3">
    <source>
        <dbReference type="ARBA" id="ARBA00004648"/>
    </source>
</evidence>
<evidence type="ECO:0000256" key="1">
    <source>
        <dbReference type="ARBA" id="ARBA00001936"/>
    </source>
</evidence>
<dbReference type="InterPro" id="IPR029044">
    <property type="entry name" value="Nucleotide-diphossugar_trans"/>
</dbReference>
<keyword evidence="16" id="KW-0325">Glycoprotein</keyword>
<dbReference type="InterPro" id="IPR004263">
    <property type="entry name" value="Exostosin"/>
</dbReference>
<evidence type="ECO:0000256" key="18">
    <source>
        <dbReference type="ARBA" id="ARBA00050948"/>
    </source>
</evidence>
<dbReference type="Pfam" id="PF09258">
    <property type="entry name" value="Glyco_transf_64"/>
    <property type="match status" value="1"/>
</dbReference>
<evidence type="ECO:0000259" key="22">
    <source>
        <dbReference type="Pfam" id="PF09258"/>
    </source>
</evidence>
<evidence type="ECO:0000313" key="23">
    <source>
        <dbReference type="EnsemblMetazoa" id="SMAR008150-PA"/>
    </source>
</evidence>
<dbReference type="FunFam" id="3.90.550.10:FF:000033">
    <property type="entry name" value="Exostosin-like glycosyltransferase 3"/>
    <property type="match status" value="1"/>
</dbReference>
<keyword evidence="20" id="KW-0175">Coiled coil</keyword>
<dbReference type="GO" id="GO:0015012">
    <property type="term" value="P:heparan sulfate proteoglycan biosynthetic process"/>
    <property type="evidence" value="ECO:0007669"/>
    <property type="project" value="UniProtKB-ARBA"/>
</dbReference>
<keyword evidence="11" id="KW-0735">Signal-anchor</keyword>
<keyword evidence="17" id="KW-0464">Manganese</keyword>
<reference evidence="24" key="1">
    <citation type="submission" date="2011-05" db="EMBL/GenBank/DDBJ databases">
        <authorList>
            <person name="Richards S.R."/>
            <person name="Qu J."/>
            <person name="Jiang H."/>
            <person name="Jhangiani S.N."/>
            <person name="Agravi P."/>
            <person name="Goodspeed R."/>
            <person name="Gross S."/>
            <person name="Mandapat C."/>
            <person name="Jackson L."/>
            <person name="Mathew T."/>
            <person name="Pu L."/>
            <person name="Thornton R."/>
            <person name="Saada N."/>
            <person name="Wilczek-Boney K.B."/>
            <person name="Lee S."/>
            <person name="Kovar C."/>
            <person name="Wu Y."/>
            <person name="Scherer S.E."/>
            <person name="Worley K.C."/>
            <person name="Muzny D.M."/>
            <person name="Gibbs R."/>
        </authorList>
    </citation>
    <scope>NUCLEOTIDE SEQUENCE</scope>
    <source>
        <strain evidence="24">Brora</strain>
    </source>
</reference>
<dbReference type="OMA" id="KFMGSHT"/>
<dbReference type="STRING" id="126957.T1J3I4"/>
<dbReference type="eggNOG" id="KOG2264">
    <property type="taxonomic scope" value="Eukaryota"/>
</dbReference>
<evidence type="ECO:0000256" key="15">
    <source>
        <dbReference type="ARBA" id="ARBA00023157"/>
    </source>
</evidence>
<keyword evidence="15" id="KW-1015">Disulfide bond</keyword>
<dbReference type="AlphaFoldDB" id="T1J3I4"/>
<keyword evidence="24" id="KW-1185">Reference proteome</keyword>
<dbReference type="GO" id="GO:0001888">
    <property type="term" value="F:glucuronyl-galactosyl-proteoglycan 4-alpha-N-acetylglucosaminyltransferase activity"/>
    <property type="evidence" value="ECO:0007669"/>
    <property type="project" value="UniProtKB-EC"/>
</dbReference>
<feature type="domain" description="Exostosin GT47" evidence="21">
    <location>
        <begin position="150"/>
        <end position="460"/>
    </location>
</feature>
<evidence type="ECO:0000256" key="12">
    <source>
        <dbReference type="ARBA" id="ARBA00022989"/>
    </source>
</evidence>
<dbReference type="PhylomeDB" id="T1J3I4"/>
<keyword evidence="13" id="KW-0333">Golgi apparatus</keyword>
<feature type="coiled-coil region" evidence="20">
    <location>
        <begin position="34"/>
        <end position="96"/>
    </location>
</feature>
<evidence type="ECO:0000256" key="2">
    <source>
        <dbReference type="ARBA" id="ARBA00004555"/>
    </source>
</evidence>
<evidence type="ECO:0000313" key="24">
    <source>
        <dbReference type="Proteomes" id="UP000014500"/>
    </source>
</evidence>
<comment type="subcellular location">
    <subcellularLocation>
        <location evidence="3">Endoplasmic reticulum membrane</location>
        <topology evidence="3">Single-pass type II membrane protein</topology>
    </subcellularLocation>
    <subcellularLocation>
        <location evidence="2">Golgi apparatus</location>
    </subcellularLocation>
</comment>
<evidence type="ECO:0000256" key="7">
    <source>
        <dbReference type="ARBA" id="ARBA00022679"/>
    </source>
</evidence>
<accession>T1J3I4</accession>
<evidence type="ECO:0000256" key="17">
    <source>
        <dbReference type="ARBA" id="ARBA00023211"/>
    </source>
</evidence>
<dbReference type="Gene3D" id="3.90.550.10">
    <property type="entry name" value="Spore Coat Polysaccharide Biosynthesis Protein SpsA, Chain A"/>
    <property type="match status" value="1"/>
</dbReference>
<dbReference type="EnsemblMetazoa" id="SMAR008150-RA">
    <property type="protein sequence ID" value="SMAR008150-PA"/>
    <property type="gene ID" value="SMAR008150"/>
</dbReference>
<keyword evidence="10" id="KW-0256">Endoplasmic reticulum</keyword>
<keyword evidence="14" id="KW-0472">Membrane</keyword>
<comment type="cofactor">
    <cofactor evidence="1">
        <name>Mn(2+)</name>
        <dbReference type="ChEBI" id="CHEBI:29035"/>
    </cofactor>
</comment>
<dbReference type="GO" id="GO:0046872">
    <property type="term" value="F:metal ion binding"/>
    <property type="evidence" value="ECO:0007669"/>
    <property type="project" value="UniProtKB-KW"/>
</dbReference>
<keyword evidence="6" id="KW-0328">Glycosyltransferase</keyword>
<evidence type="ECO:0000256" key="8">
    <source>
        <dbReference type="ARBA" id="ARBA00022692"/>
    </source>
</evidence>
<reference evidence="23" key="2">
    <citation type="submission" date="2015-02" db="UniProtKB">
        <authorList>
            <consortium name="EnsemblMetazoa"/>
        </authorList>
    </citation>
    <scope>IDENTIFICATION</scope>
</reference>
<evidence type="ECO:0000256" key="9">
    <source>
        <dbReference type="ARBA" id="ARBA00022723"/>
    </source>
</evidence>
<dbReference type="InterPro" id="IPR015338">
    <property type="entry name" value="GT64_dom"/>
</dbReference>
<comment type="pathway">
    <text evidence="4">Glycan metabolism; heparan sulfate biosynthesis.</text>
</comment>
<dbReference type="HOGENOM" id="CLU_013906_3_0_1"/>